<dbReference type="Proteomes" id="UP001189429">
    <property type="component" value="Unassembled WGS sequence"/>
</dbReference>
<dbReference type="EMBL" id="CAUYUJ010017971">
    <property type="protein sequence ID" value="CAK0879553.1"/>
    <property type="molecule type" value="Genomic_DNA"/>
</dbReference>
<dbReference type="SUPFAM" id="SSF48371">
    <property type="entry name" value="ARM repeat"/>
    <property type="match status" value="2"/>
</dbReference>
<evidence type="ECO:0008006" key="3">
    <source>
        <dbReference type="Google" id="ProtNLM"/>
    </source>
</evidence>
<name>A0ABN9W0P0_9DINO</name>
<dbReference type="Gene3D" id="1.25.10.10">
    <property type="entry name" value="Leucine-rich Repeat Variant"/>
    <property type="match status" value="2"/>
</dbReference>
<accession>A0ABN9W0P0</accession>
<sequence length="379" mass="38390">MGSRLEDALVKLEAYDACSVRVGLRTLVDLSGRDAKHSSEIASALLWSGDDEEDVHRAACEALGALGPRLPAAEVSALAGQLRHPRGAVRAAAARALGAVGPAGGSRHADEVAALASDPHEDAQLSGAECLSALGEAQRLAAFVQSSSPPAVRVALLGLGRAAQARLDHAGLIAAQLAHPDAGVRLAACQASGEIGGSCTEEHLARLAAAASAEGEAKVRRAAVQALGRAGGPGVPHLAAFFRDKDEAIRHYAAEVLAQVGGEATASCAAGLLRDASPEVRRAALLALGRTGPAGLHHAAALAERAAADADRAARLAAIQALGEVGAEGQAGAVGQLAGEPDQGIRFAAVCALSGWGAVARPQPCRSWRTWTRPCGRLR</sequence>
<dbReference type="Pfam" id="PF13646">
    <property type="entry name" value="HEAT_2"/>
    <property type="match status" value="3"/>
</dbReference>
<comment type="caution">
    <text evidence="1">The sequence shown here is derived from an EMBL/GenBank/DDBJ whole genome shotgun (WGS) entry which is preliminary data.</text>
</comment>
<dbReference type="InterPro" id="IPR016024">
    <property type="entry name" value="ARM-type_fold"/>
</dbReference>
<gene>
    <name evidence="1" type="ORF">PCOR1329_LOCUS62951</name>
</gene>
<dbReference type="SMART" id="SM00567">
    <property type="entry name" value="EZ_HEAT"/>
    <property type="match status" value="4"/>
</dbReference>
<evidence type="ECO:0000313" key="1">
    <source>
        <dbReference type="EMBL" id="CAK0879553.1"/>
    </source>
</evidence>
<reference evidence="1" key="1">
    <citation type="submission" date="2023-10" db="EMBL/GenBank/DDBJ databases">
        <authorList>
            <person name="Chen Y."/>
            <person name="Shah S."/>
            <person name="Dougan E. K."/>
            <person name="Thang M."/>
            <person name="Chan C."/>
        </authorList>
    </citation>
    <scope>NUCLEOTIDE SEQUENCE [LARGE SCALE GENOMIC DNA]</scope>
</reference>
<dbReference type="PANTHER" id="PTHR12697:SF5">
    <property type="entry name" value="DEOXYHYPUSINE HYDROXYLASE"/>
    <property type="match status" value="1"/>
</dbReference>
<dbReference type="InterPro" id="IPR011989">
    <property type="entry name" value="ARM-like"/>
</dbReference>
<organism evidence="1 2">
    <name type="scientific">Prorocentrum cordatum</name>
    <dbReference type="NCBI Taxonomy" id="2364126"/>
    <lineage>
        <taxon>Eukaryota</taxon>
        <taxon>Sar</taxon>
        <taxon>Alveolata</taxon>
        <taxon>Dinophyceae</taxon>
        <taxon>Prorocentrales</taxon>
        <taxon>Prorocentraceae</taxon>
        <taxon>Prorocentrum</taxon>
    </lineage>
</organism>
<evidence type="ECO:0000313" key="2">
    <source>
        <dbReference type="Proteomes" id="UP001189429"/>
    </source>
</evidence>
<dbReference type="InterPro" id="IPR004155">
    <property type="entry name" value="PBS_lyase_HEAT"/>
</dbReference>
<dbReference type="PANTHER" id="PTHR12697">
    <property type="entry name" value="PBS LYASE HEAT-LIKE PROTEIN"/>
    <property type="match status" value="1"/>
</dbReference>
<protein>
    <recommendedName>
        <fullName evidence="3">HEAT repeat domain-containing protein</fullName>
    </recommendedName>
</protein>
<keyword evidence="2" id="KW-1185">Reference proteome</keyword>
<proteinExistence type="predicted"/>